<evidence type="ECO:0000313" key="1">
    <source>
        <dbReference type="EMBL" id="CAG8761465.1"/>
    </source>
</evidence>
<organism evidence="1 2">
    <name type="scientific">Cetraspora pellucida</name>
    <dbReference type="NCBI Taxonomy" id="1433469"/>
    <lineage>
        <taxon>Eukaryota</taxon>
        <taxon>Fungi</taxon>
        <taxon>Fungi incertae sedis</taxon>
        <taxon>Mucoromycota</taxon>
        <taxon>Glomeromycotina</taxon>
        <taxon>Glomeromycetes</taxon>
        <taxon>Diversisporales</taxon>
        <taxon>Gigasporaceae</taxon>
        <taxon>Cetraspora</taxon>
    </lineage>
</organism>
<gene>
    <name evidence="1" type="ORF">SPELUC_LOCUS15166</name>
</gene>
<dbReference type="Proteomes" id="UP000789366">
    <property type="component" value="Unassembled WGS sequence"/>
</dbReference>
<feature type="non-terminal residue" evidence="1">
    <location>
        <position position="1"/>
    </location>
</feature>
<evidence type="ECO:0000313" key="2">
    <source>
        <dbReference type="Proteomes" id="UP000789366"/>
    </source>
</evidence>
<reference evidence="1" key="1">
    <citation type="submission" date="2021-06" db="EMBL/GenBank/DDBJ databases">
        <authorList>
            <person name="Kallberg Y."/>
            <person name="Tangrot J."/>
            <person name="Rosling A."/>
        </authorList>
    </citation>
    <scope>NUCLEOTIDE SEQUENCE</scope>
    <source>
        <strain evidence="1">28 12/20/2015</strain>
    </source>
</reference>
<comment type="caution">
    <text evidence="1">The sequence shown here is derived from an EMBL/GenBank/DDBJ whole genome shotgun (WGS) entry which is preliminary data.</text>
</comment>
<proteinExistence type="predicted"/>
<name>A0ACA9QR29_9GLOM</name>
<keyword evidence="2" id="KW-1185">Reference proteome</keyword>
<accession>A0ACA9QR29</accession>
<sequence length="169" mass="19880">KVWELPSKKTDKIPTDKKDAMIEEIKGVVKTVLMEKVNINKIKYKTNEKEQFINAIKWFTFYDEMKIDILRTILDGETQKDYSIIITNTDIELGMKKTVPSDHISKNYLDKDGFLTMFECDQCDRMMKQLFNVLLENAHKLNFCEICINNLENEDIITYIPGVGYHEKK</sequence>
<protein>
    <submittedName>
        <fullName evidence="1">13168_t:CDS:1</fullName>
    </submittedName>
</protein>
<dbReference type="EMBL" id="CAJVPW010048564">
    <property type="protein sequence ID" value="CAG8761465.1"/>
    <property type="molecule type" value="Genomic_DNA"/>
</dbReference>